<gene>
    <name evidence="2" type="ORF">HQN59_19870</name>
</gene>
<dbReference type="EMBL" id="JABWMJ010000010">
    <property type="protein sequence ID" value="NUZ08028.1"/>
    <property type="molecule type" value="Genomic_DNA"/>
</dbReference>
<sequence>MLQMPGATLRIWERRYNVAAPATTSSGHRQYSAADVQRLALIRQLTLVGHRIGSLASLDLERLRDVASTHAAALTHAPARAHRTGAACKLAVVGRGAEHRVERSEVQLRADRAVHVAAAFGSLRAARRHAAAARHDLLLVFADGLQASMLADVQAAAKALRARHTAIAYSFAPGSVTRAFAACGISLIREPLDDASLGDFLSRVVATRSRQSASAASGSPAAPPVAITLGSEAPRRYDDAALADFAGLSTTIACECPRHLAEIIQKLSHFEAYSAQCEHLDASDAALHSYLGRITATARSIFESALEHVAVREGLVVPQR</sequence>
<dbReference type="Proteomes" id="UP000529637">
    <property type="component" value="Unassembled WGS sequence"/>
</dbReference>
<accession>A0A7Y6TY99</accession>
<name>A0A7Y6TY99_9BURK</name>
<dbReference type="GO" id="GO:0003677">
    <property type="term" value="F:DNA binding"/>
    <property type="evidence" value="ECO:0007669"/>
    <property type="project" value="InterPro"/>
</dbReference>
<reference evidence="2 3" key="1">
    <citation type="submission" date="2020-06" db="EMBL/GenBank/DDBJ databases">
        <title>Schlegella sp. ID0723 isolated from air conditioner.</title>
        <authorList>
            <person name="Kim D.Y."/>
            <person name="Kim D.-U."/>
        </authorList>
    </citation>
    <scope>NUCLEOTIDE SEQUENCE [LARGE SCALE GENOMIC DNA]</scope>
    <source>
        <strain evidence="2 3">ID0723</strain>
    </source>
</reference>
<dbReference type="PROSITE" id="PS50937">
    <property type="entry name" value="HTH_MERR_2"/>
    <property type="match status" value="1"/>
</dbReference>
<organism evidence="2 3">
    <name type="scientific">Piscinibacter koreensis</name>
    <dbReference type="NCBI Taxonomy" id="2742824"/>
    <lineage>
        <taxon>Bacteria</taxon>
        <taxon>Pseudomonadati</taxon>
        <taxon>Pseudomonadota</taxon>
        <taxon>Betaproteobacteria</taxon>
        <taxon>Burkholderiales</taxon>
        <taxon>Sphaerotilaceae</taxon>
        <taxon>Piscinibacter</taxon>
    </lineage>
</organism>
<protein>
    <submittedName>
        <fullName evidence="2">MerR family transcriptional regulator</fullName>
    </submittedName>
</protein>
<proteinExistence type="predicted"/>
<dbReference type="AlphaFoldDB" id="A0A7Y6TY99"/>
<dbReference type="InterPro" id="IPR009061">
    <property type="entry name" value="DNA-bd_dom_put_sf"/>
</dbReference>
<feature type="domain" description="HTH merR-type" evidence="1">
    <location>
        <begin position="1"/>
        <end position="45"/>
    </location>
</feature>
<keyword evidence="3" id="KW-1185">Reference proteome</keyword>
<dbReference type="Gene3D" id="1.10.1660.10">
    <property type="match status" value="1"/>
</dbReference>
<comment type="caution">
    <text evidence="2">The sequence shown here is derived from an EMBL/GenBank/DDBJ whole genome shotgun (WGS) entry which is preliminary data.</text>
</comment>
<dbReference type="SUPFAM" id="SSF46955">
    <property type="entry name" value="Putative DNA-binding domain"/>
    <property type="match status" value="1"/>
</dbReference>
<dbReference type="InterPro" id="IPR000551">
    <property type="entry name" value="MerR-type_HTH_dom"/>
</dbReference>
<evidence type="ECO:0000259" key="1">
    <source>
        <dbReference type="PROSITE" id="PS50937"/>
    </source>
</evidence>
<dbReference type="Pfam" id="PF13411">
    <property type="entry name" value="MerR_1"/>
    <property type="match status" value="1"/>
</dbReference>
<evidence type="ECO:0000313" key="2">
    <source>
        <dbReference type="EMBL" id="NUZ08028.1"/>
    </source>
</evidence>
<evidence type="ECO:0000313" key="3">
    <source>
        <dbReference type="Proteomes" id="UP000529637"/>
    </source>
</evidence>
<dbReference type="GO" id="GO:0006355">
    <property type="term" value="P:regulation of DNA-templated transcription"/>
    <property type="evidence" value="ECO:0007669"/>
    <property type="project" value="InterPro"/>
</dbReference>